<organism evidence="4 5">
    <name type="scientific">Rhodoplanes roseus</name>
    <dbReference type="NCBI Taxonomy" id="29409"/>
    <lineage>
        <taxon>Bacteria</taxon>
        <taxon>Pseudomonadati</taxon>
        <taxon>Pseudomonadota</taxon>
        <taxon>Alphaproteobacteria</taxon>
        <taxon>Hyphomicrobiales</taxon>
        <taxon>Nitrobacteraceae</taxon>
        <taxon>Rhodoplanes</taxon>
    </lineage>
</organism>
<dbReference type="AlphaFoldDB" id="A0A327L599"/>
<dbReference type="Proteomes" id="UP000249130">
    <property type="component" value="Unassembled WGS sequence"/>
</dbReference>
<reference evidence="4 5" key="1">
    <citation type="submission" date="2017-07" db="EMBL/GenBank/DDBJ databases">
        <title>Draft Genome Sequences of Select Purple Nonsulfur Bacteria.</title>
        <authorList>
            <person name="Lasarre B."/>
            <person name="Mckinlay J.B."/>
        </authorList>
    </citation>
    <scope>NUCLEOTIDE SEQUENCE [LARGE SCALE GENOMIC DNA]</scope>
    <source>
        <strain evidence="4 5">DSM 5909</strain>
    </source>
</reference>
<feature type="domain" description="dATP/dGTP diphosphohydrolase N-terminal" evidence="3">
    <location>
        <begin position="122"/>
        <end position="214"/>
    </location>
</feature>
<dbReference type="EMBL" id="NPEX01000036">
    <property type="protein sequence ID" value="RAI44722.1"/>
    <property type="molecule type" value="Genomic_DNA"/>
</dbReference>
<evidence type="ECO:0000259" key="2">
    <source>
        <dbReference type="Pfam" id="PF09152"/>
    </source>
</evidence>
<sequence>MRRRPMRCETGRRRDAALLPRSGAGRRKPGRCACALAAAAAARQPRRRGEARGAPASPRRRRAARSRHLSQDRRGRAGAARSRRHGRRARLAARQAFGRRATDRPAHHRDGPAFRGSPMTRPKSPWHLAPLAAFRAIVDVLGHGAGKHDAGARVGFRAGRAWSRDFGAAMRHLTAWWLRDGADPQSGRSHLQHAAARLAILAECEILGLGQDDRPGAAPPAGAASREPERKLPGDFALCYVATPYSKFPGGLDAAFMAAARITGDLARRGVRVFSPIAHSHPIAVHAEIDPLDHAFWLPFDAPMMAAADALIVVRLPGWDSSVGVRHEIDAFTAAGKPIWWCNPDTGALWQRNGA</sequence>
<evidence type="ECO:0000313" key="4">
    <source>
        <dbReference type="EMBL" id="RAI44722.1"/>
    </source>
</evidence>
<keyword evidence="5" id="KW-1185">Reference proteome</keyword>
<feature type="compositionally biased region" description="Basic and acidic residues" evidence="1">
    <location>
        <begin position="100"/>
        <end position="112"/>
    </location>
</feature>
<name>A0A327L599_9BRAD</name>
<accession>A0A327L599</accession>
<feature type="region of interest" description="Disordered" evidence="1">
    <location>
        <begin position="1"/>
        <end position="122"/>
    </location>
</feature>
<gene>
    <name evidence="4" type="ORF">CH341_07855</name>
</gene>
<feature type="compositionally biased region" description="Basic and acidic residues" evidence="1">
    <location>
        <begin position="1"/>
        <end position="16"/>
    </location>
</feature>
<dbReference type="Pfam" id="PF18909">
    <property type="entry name" value="dGTP_diPhyd_N"/>
    <property type="match status" value="1"/>
</dbReference>
<protein>
    <recommendedName>
        <fullName evidence="6">DUF1937 domain-containing protein</fullName>
    </recommendedName>
</protein>
<evidence type="ECO:0000313" key="5">
    <source>
        <dbReference type="Proteomes" id="UP000249130"/>
    </source>
</evidence>
<dbReference type="Pfam" id="PF09152">
    <property type="entry name" value="DUF1937"/>
    <property type="match status" value="1"/>
</dbReference>
<dbReference type="Gene3D" id="3.40.50.10400">
    <property type="entry name" value="Hypothetical protein PA1492"/>
    <property type="match status" value="1"/>
</dbReference>
<feature type="domain" description="DUF1937" evidence="2">
    <location>
        <begin position="239"/>
        <end position="340"/>
    </location>
</feature>
<comment type="caution">
    <text evidence="4">The sequence shown here is derived from an EMBL/GenBank/DDBJ whole genome shotgun (WGS) entry which is preliminary data.</text>
</comment>
<dbReference type="InterPro" id="IPR015235">
    <property type="entry name" value="DUF1937"/>
</dbReference>
<evidence type="ECO:0000259" key="3">
    <source>
        <dbReference type="Pfam" id="PF18909"/>
    </source>
</evidence>
<dbReference type="SUPFAM" id="SSF52309">
    <property type="entry name" value="N-(deoxy)ribosyltransferase-like"/>
    <property type="match status" value="1"/>
</dbReference>
<proteinExistence type="predicted"/>
<dbReference type="InterPro" id="IPR044038">
    <property type="entry name" value="dATP/dGTP_diPOhydrolase_N"/>
</dbReference>
<feature type="compositionally biased region" description="Basic residues" evidence="1">
    <location>
        <begin position="81"/>
        <end position="91"/>
    </location>
</feature>
<evidence type="ECO:0000256" key="1">
    <source>
        <dbReference type="SAM" id="MobiDB-lite"/>
    </source>
</evidence>
<evidence type="ECO:0008006" key="6">
    <source>
        <dbReference type="Google" id="ProtNLM"/>
    </source>
</evidence>
<feature type="compositionally biased region" description="Basic residues" evidence="1">
    <location>
        <begin position="58"/>
        <end position="68"/>
    </location>
</feature>
<feature type="compositionally biased region" description="Low complexity" evidence="1">
    <location>
        <begin position="31"/>
        <end position="43"/>
    </location>
</feature>